<feature type="compositionally biased region" description="Low complexity" evidence="1">
    <location>
        <begin position="1"/>
        <end position="18"/>
    </location>
</feature>
<feature type="region of interest" description="Disordered" evidence="1">
    <location>
        <begin position="1"/>
        <end position="34"/>
    </location>
</feature>
<organism evidence="2">
    <name type="scientific">Chaetoceros debilis</name>
    <dbReference type="NCBI Taxonomy" id="122233"/>
    <lineage>
        <taxon>Eukaryota</taxon>
        <taxon>Sar</taxon>
        <taxon>Stramenopiles</taxon>
        <taxon>Ochrophyta</taxon>
        <taxon>Bacillariophyta</taxon>
        <taxon>Coscinodiscophyceae</taxon>
        <taxon>Chaetocerotophycidae</taxon>
        <taxon>Chaetocerotales</taxon>
        <taxon>Chaetocerotaceae</taxon>
        <taxon>Chaetoceros</taxon>
    </lineage>
</organism>
<evidence type="ECO:0000256" key="1">
    <source>
        <dbReference type="SAM" id="MobiDB-lite"/>
    </source>
</evidence>
<feature type="region of interest" description="Disordered" evidence="1">
    <location>
        <begin position="106"/>
        <end position="135"/>
    </location>
</feature>
<name>A0A7S3QBA4_9STRA</name>
<accession>A0A7S3QBA4</accession>
<protein>
    <submittedName>
        <fullName evidence="2">Uncharacterized protein</fullName>
    </submittedName>
</protein>
<reference evidence="2" key="1">
    <citation type="submission" date="2021-01" db="EMBL/GenBank/DDBJ databases">
        <authorList>
            <person name="Corre E."/>
            <person name="Pelletier E."/>
            <person name="Niang G."/>
            <person name="Scheremetjew M."/>
            <person name="Finn R."/>
            <person name="Kale V."/>
            <person name="Holt S."/>
            <person name="Cochrane G."/>
            <person name="Meng A."/>
            <person name="Brown T."/>
            <person name="Cohen L."/>
        </authorList>
    </citation>
    <scope>NUCLEOTIDE SEQUENCE</scope>
    <source>
        <strain evidence="2">MM31A-1</strain>
    </source>
</reference>
<feature type="compositionally biased region" description="Acidic residues" evidence="1">
    <location>
        <begin position="114"/>
        <end position="135"/>
    </location>
</feature>
<gene>
    <name evidence="2" type="ORF">CDEB00056_LOCUS16458</name>
</gene>
<dbReference type="PANTHER" id="PTHR36987">
    <property type="entry name" value="NADH DEHYDROGENASE [UBIQUINONE] 1 BETA SUBCOMPLEX SUBUNIT 2-LIKE"/>
    <property type="match status" value="1"/>
</dbReference>
<sequence length="135" mass="15728">MFSRASSIARSSGRSLLRQASRPKNQQRRNMGGGSHWMEVSEVHTNLGEAFGFVCWMWIFYRARNDLPVVLGWRHPWEHAEDPWAGVEPKDDELEDIEGLRAEWDSFQVKAENPEEDDDDDDDDDDEEDDDDDEE</sequence>
<dbReference type="InterPro" id="IPR044980">
    <property type="entry name" value="NDUFB2_plant/fungi"/>
</dbReference>
<dbReference type="PANTHER" id="PTHR36987:SF1">
    <property type="entry name" value="NADH DEHYDROGENASE [UBIQUINONE] 1 BETA SUBCOMPLEX SUBUNIT 2"/>
    <property type="match status" value="1"/>
</dbReference>
<proteinExistence type="predicted"/>
<evidence type="ECO:0000313" key="2">
    <source>
        <dbReference type="EMBL" id="CAE0471605.1"/>
    </source>
</evidence>
<dbReference type="EMBL" id="HBIO01021366">
    <property type="protein sequence ID" value="CAE0471605.1"/>
    <property type="molecule type" value="Transcribed_RNA"/>
</dbReference>
<dbReference type="GO" id="GO:0005743">
    <property type="term" value="C:mitochondrial inner membrane"/>
    <property type="evidence" value="ECO:0007669"/>
    <property type="project" value="InterPro"/>
</dbReference>
<dbReference type="AlphaFoldDB" id="A0A7S3QBA4"/>
<dbReference type="GO" id="GO:0045271">
    <property type="term" value="C:respiratory chain complex I"/>
    <property type="evidence" value="ECO:0007669"/>
    <property type="project" value="InterPro"/>
</dbReference>